<dbReference type="GO" id="GO:0005829">
    <property type="term" value="C:cytosol"/>
    <property type="evidence" value="ECO:0007669"/>
    <property type="project" value="TreeGrafter"/>
</dbReference>
<dbReference type="PROSITE" id="PS50062">
    <property type="entry name" value="BCL2_FAMILY"/>
    <property type="match status" value="1"/>
</dbReference>
<evidence type="ECO:0000313" key="3">
    <source>
        <dbReference type="RefSeq" id="XP_007530250.1"/>
    </source>
</evidence>
<name>A0A1S3A6P5_ERIEU</name>
<keyword evidence="2" id="KW-1185">Reference proteome</keyword>
<dbReference type="OrthoDB" id="9950208at2759"/>
<dbReference type="GeneID" id="103119859"/>
<dbReference type="PANTHER" id="PTHR36466">
    <property type="entry name" value="BCL-2-LIKE PROTEIN 15"/>
    <property type="match status" value="1"/>
</dbReference>
<dbReference type="InterPro" id="IPR033543">
    <property type="entry name" value="BCL2L15"/>
</dbReference>
<dbReference type="SUPFAM" id="SSF56854">
    <property type="entry name" value="Bcl-2 inhibitors of programmed cell death"/>
    <property type="match status" value="1"/>
</dbReference>
<proteinExistence type="predicted"/>
<dbReference type="InterPro" id="IPR002475">
    <property type="entry name" value="Bcl2-like"/>
</dbReference>
<evidence type="ECO:0000256" key="1">
    <source>
        <dbReference type="ARBA" id="ARBA00022703"/>
    </source>
</evidence>
<dbReference type="Proteomes" id="UP001652624">
    <property type="component" value="Chromosome 11"/>
</dbReference>
<dbReference type="InterPro" id="IPR036834">
    <property type="entry name" value="Bcl-2-like_sf"/>
</dbReference>
<dbReference type="GO" id="GO:0005634">
    <property type="term" value="C:nucleus"/>
    <property type="evidence" value="ECO:0007669"/>
    <property type="project" value="TreeGrafter"/>
</dbReference>
<dbReference type="CTD" id="440603"/>
<gene>
    <name evidence="3" type="primary">BCL2L15</name>
</gene>
<dbReference type="FunCoup" id="A0A1S3A6P5">
    <property type="interactions" value="3"/>
</dbReference>
<sequence length="163" mass="17978">MKSPQTFEEKTECIVNALLTDFLGTTSLVCNRELTGTYETDSGEVYSFDAAIIAGRLRMLGDEYNEELEASVQSIIKGAKTEQGGTTLQETATSLSKAWCDQNSTLAYEKAFLAVSVKLVKLVVQKAPEMARNIAISMTNMINESHALREFIHDQGGWENLES</sequence>
<dbReference type="RefSeq" id="XP_007530250.1">
    <property type="nucleotide sequence ID" value="XM_007530188.2"/>
</dbReference>
<dbReference type="GO" id="GO:0006915">
    <property type="term" value="P:apoptotic process"/>
    <property type="evidence" value="ECO:0007669"/>
    <property type="project" value="UniProtKB-KW"/>
</dbReference>
<protein>
    <submittedName>
        <fullName evidence="3">Bcl-2-like protein 15</fullName>
    </submittedName>
</protein>
<keyword evidence="1" id="KW-0053">Apoptosis</keyword>
<dbReference type="AlphaFoldDB" id="A0A1S3A6P5"/>
<evidence type="ECO:0000313" key="2">
    <source>
        <dbReference type="Proteomes" id="UP001652624"/>
    </source>
</evidence>
<dbReference type="GO" id="GO:0042981">
    <property type="term" value="P:regulation of apoptotic process"/>
    <property type="evidence" value="ECO:0007669"/>
    <property type="project" value="InterPro"/>
</dbReference>
<organism evidence="2 3">
    <name type="scientific">Erinaceus europaeus</name>
    <name type="common">Western European hedgehog</name>
    <dbReference type="NCBI Taxonomy" id="9365"/>
    <lineage>
        <taxon>Eukaryota</taxon>
        <taxon>Metazoa</taxon>
        <taxon>Chordata</taxon>
        <taxon>Craniata</taxon>
        <taxon>Vertebrata</taxon>
        <taxon>Euteleostomi</taxon>
        <taxon>Mammalia</taxon>
        <taxon>Eutheria</taxon>
        <taxon>Laurasiatheria</taxon>
        <taxon>Eulipotyphla</taxon>
        <taxon>Erinaceidae</taxon>
        <taxon>Erinaceinae</taxon>
        <taxon>Erinaceus</taxon>
    </lineage>
</organism>
<dbReference type="eggNOG" id="ENOG502SB5V">
    <property type="taxonomic scope" value="Eukaryota"/>
</dbReference>
<accession>A0A1S3A6P5</accession>
<dbReference type="STRING" id="9365.ENSEEUP00000001998"/>
<dbReference type="PANTHER" id="PTHR36466:SF1">
    <property type="entry name" value="BCL-2-LIKE PROTEIN 15"/>
    <property type="match status" value="1"/>
</dbReference>
<reference evidence="3" key="1">
    <citation type="submission" date="2025-08" db="UniProtKB">
        <authorList>
            <consortium name="RefSeq"/>
        </authorList>
    </citation>
    <scope>IDENTIFICATION</scope>
</reference>
<dbReference type="Gene3D" id="1.10.437.10">
    <property type="entry name" value="Blc2-like"/>
    <property type="match status" value="1"/>
</dbReference>
<dbReference type="InParanoid" id="A0A1S3A6P5"/>